<evidence type="ECO:0000313" key="3">
    <source>
        <dbReference type="Proteomes" id="UP000593562"/>
    </source>
</evidence>
<protein>
    <recommendedName>
        <fullName evidence="4">Tetratricopeptide repeat-like superfamily protein</fullName>
    </recommendedName>
</protein>
<dbReference type="OrthoDB" id="439046at2759"/>
<evidence type="ECO:0000313" key="2">
    <source>
        <dbReference type="EMBL" id="KAF5725831.1"/>
    </source>
</evidence>
<accession>A0A7J7BVD2</accession>
<proteinExistence type="predicted"/>
<dbReference type="FunCoup" id="A0A7J7BVD2">
    <property type="interactions" value="22"/>
</dbReference>
<sequence length="273" mass="29788">MLLRSSSTPILDSWFPPSSKDFSPEPDNLPQIHRTRSISLSASSSSLLSSSSHEDSIKKMTRALSESDLRELAVPMKRPFGSTWNGISLEEEVEEETSTASLWSEKDCEVGGGIGGGGGKICGGGGGGSDRGDSSNNGNDSMDSYYQRMIEANPSNGLLLGNYARFLKEIRGDFEKAEEYCARAILASPNDGEFLSLYGDLVWQIHKDPVRAETYFDRAVKASPDDCYAMASYARFLWDAEEDEEEEVESMKEASRPCYFNGAHCPSPLAAAS</sequence>
<comment type="caution">
    <text evidence="2">The sequence shown here is derived from an EMBL/GenBank/DDBJ whole genome shotgun (WGS) entry which is preliminary data.</text>
</comment>
<dbReference type="EMBL" id="JAAARO010000023">
    <property type="protein sequence ID" value="KAF5725831.1"/>
    <property type="molecule type" value="Genomic_DNA"/>
</dbReference>
<dbReference type="PANTHER" id="PTHR26312">
    <property type="entry name" value="TETRATRICOPEPTIDE REPEAT PROTEIN 5"/>
    <property type="match status" value="1"/>
</dbReference>
<organism evidence="2 3">
    <name type="scientific">Tripterygium wilfordii</name>
    <name type="common">Thunder God vine</name>
    <dbReference type="NCBI Taxonomy" id="458696"/>
    <lineage>
        <taxon>Eukaryota</taxon>
        <taxon>Viridiplantae</taxon>
        <taxon>Streptophyta</taxon>
        <taxon>Embryophyta</taxon>
        <taxon>Tracheophyta</taxon>
        <taxon>Spermatophyta</taxon>
        <taxon>Magnoliopsida</taxon>
        <taxon>eudicotyledons</taxon>
        <taxon>Gunneridae</taxon>
        <taxon>Pentapetalae</taxon>
        <taxon>rosids</taxon>
        <taxon>fabids</taxon>
        <taxon>Celastrales</taxon>
        <taxon>Celastraceae</taxon>
        <taxon>Tripterygium</taxon>
    </lineage>
</organism>
<gene>
    <name evidence="2" type="ORF">HS088_TW23G00561</name>
</gene>
<dbReference type="Proteomes" id="UP000593562">
    <property type="component" value="Unassembled WGS sequence"/>
</dbReference>
<dbReference type="SUPFAM" id="SSF48452">
    <property type="entry name" value="TPR-like"/>
    <property type="match status" value="1"/>
</dbReference>
<feature type="region of interest" description="Disordered" evidence="1">
    <location>
        <begin position="1"/>
        <end position="58"/>
    </location>
</feature>
<dbReference type="Gene3D" id="1.25.40.10">
    <property type="entry name" value="Tetratricopeptide repeat domain"/>
    <property type="match status" value="1"/>
</dbReference>
<feature type="compositionally biased region" description="Gly residues" evidence="1">
    <location>
        <begin position="119"/>
        <end position="129"/>
    </location>
</feature>
<dbReference type="InParanoid" id="A0A7J7BVD2"/>
<feature type="compositionally biased region" description="Low complexity" evidence="1">
    <location>
        <begin position="37"/>
        <end position="51"/>
    </location>
</feature>
<evidence type="ECO:0008006" key="4">
    <source>
        <dbReference type="Google" id="ProtNLM"/>
    </source>
</evidence>
<dbReference type="InterPro" id="IPR011990">
    <property type="entry name" value="TPR-like_helical_dom_sf"/>
</dbReference>
<feature type="region of interest" description="Disordered" evidence="1">
    <location>
        <begin position="119"/>
        <end position="142"/>
    </location>
</feature>
<reference evidence="2 3" key="1">
    <citation type="journal article" date="2020" name="Nat. Commun.">
        <title>Genome of Tripterygium wilfordii and identification of cytochrome P450 involved in triptolide biosynthesis.</title>
        <authorList>
            <person name="Tu L."/>
            <person name="Su P."/>
            <person name="Zhang Z."/>
            <person name="Gao L."/>
            <person name="Wang J."/>
            <person name="Hu T."/>
            <person name="Zhou J."/>
            <person name="Zhang Y."/>
            <person name="Zhao Y."/>
            <person name="Liu Y."/>
            <person name="Song Y."/>
            <person name="Tong Y."/>
            <person name="Lu Y."/>
            <person name="Yang J."/>
            <person name="Xu C."/>
            <person name="Jia M."/>
            <person name="Peters R.J."/>
            <person name="Huang L."/>
            <person name="Gao W."/>
        </authorList>
    </citation>
    <scope>NUCLEOTIDE SEQUENCE [LARGE SCALE GENOMIC DNA]</scope>
    <source>
        <strain evidence="3">cv. XIE 37</strain>
        <tissue evidence="2">Leaf</tissue>
    </source>
</reference>
<keyword evidence="3" id="KW-1185">Reference proteome</keyword>
<name>A0A7J7BVD2_TRIWF</name>
<evidence type="ECO:0000256" key="1">
    <source>
        <dbReference type="SAM" id="MobiDB-lite"/>
    </source>
</evidence>
<feature type="compositionally biased region" description="Polar residues" evidence="1">
    <location>
        <begin position="1"/>
        <end position="10"/>
    </location>
</feature>
<dbReference type="AlphaFoldDB" id="A0A7J7BVD2"/>
<dbReference type="PANTHER" id="PTHR26312:SF168">
    <property type="entry name" value="OS06G0606700 PROTEIN"/>
    <property type="match status" value="1"/>
</dbReference>